<dbReference type="PANTHER" id="PTHR31611">
    <property type="entry name" value="HIGH-AFFINITY NICKEL TRANSPORT PROTEIN NIC1"/>
    <property type="match status" value="1"/>
</dbReference>
<dbReference type="Proteomes" id="UP000567067">
    <property type="component" value="Unassembled WGS sequence"/>
</dbReference>
<evidence type="ECO:0000313" key="9">
    <source>
        <dbReference type="EMBL" id="MBA9086858.1"/>
    </source>
</evidence>
<reference evidence="9 10" key="1">
    <citation type="submission" date="2020-08" db="EMBL/GenBank/DDBJ databases">
        <title>Genomic Encyclopedia of Type Strains, Phase III (KMG-III): the genomes of soil and plant-associated and newly described type strains.</title>
        <authorList>
            <person name="Whitman W."/>
        </authorList>
    </citation>
    <scope>NUCLEOTIDE SEQUENCE [LARGE SCALE GENOMIC DNA]</scope>
    <source>
        <strain evidence="9 10">CECT 8693</strain>
    </source>
</reference>
<keyword evidence="4" id="KW-0533">Nickel</keyword>
<accession>A0A7W3SVS3</accession>
<keyword evidence="5 8" id="KW-0812">Transmembrane</keyword>
<feature type="transmembrane region" description="Helical" evidence="8">
    <location>
        <begin position="261"/>
        <end position="287"/>
    </location>
</feature>
<evidence type="ECO:0000256" key="6">
    <source>
        <dbReference type="ARBA" id="ARBA00022989"/>
    </source>
</evidence>
<comment type="subcellular location">
    <subcellularLocation>
        <location evidence="8">Cell membrane</location>
        <topology evidence="8">Multi-pass membrane protein</topology>
    </subcellularLocation>
    <subcellularLocation>
        <location evidence="1">Endomembrane system</location>
        <topology evidence="1">Multi-pass membrane protein</topology>
    </subcellularLocation>
</comment>
<feature type="transmembrane region" description="Helical" evidence="8">
    <location>
        <begin position="39"/>
        <end position="56"/>
    </location>
</feature>
<dbReference type="GO" id="GO:0015099">
    <property type="term" value="F:nickel cation transmembrane transporter activity"/>
    <property type="evidence" value="ECO:0007669"/>
    <property type="project" value="UniProtKB-UniRule"/>
</dbReference>
<evidence type="ECO:0000256" key="7">
    <source>
        <dbReference type="ARBA" id="ARBA00023136"/>
    </source>
</evidence>
<sequence>MLKKLWIIRKLWMGYFGVILFLHVSGFLLLLSYSKTNPALWGMGLLAYSFGLRHAFDADHIAAIDNSVRKMIYAKGSPYGVGFYFSLGHSSVVFLLVMLVTLSVRWIHHLPRVQEIGETIGLISSGSFLLFIGLANLVVLFNLLKVLMKMRKFNYDDNEIETLQKKRGLLTHLITPFFRFISKSWHVYPLGFLFGLGFDTATEVGLLAISATTVQSSDSMISILSLPLLFAAGMSLMDTADGIFMTSAYNWALSTPFRKIYYNLSVTSISVAAAFIIGGIELLQIFVKNSSWTNSFSTWVRNIEFGNMGYFLVALFIFAWILSIIIWKLWGSKNTLHIKDSDSSNGNY</sequence>
<evidence type="ECO:0000256" key="8">
    <source>
        <dbReference type="RuleBase" id="RU362101"/>
    </source>
</evidence>
<dbReference type="EMBL" id="JACJIP010000023">
    <property type="protein sequence ID" value="MBA9086858.1"/>
    <property type="molecule type" value="Genomic_DNA"/>
</dbReference>
<dbReference type="InterPro" id="IPR011541">
    <property type="entry name" value="Ni/Co_transpt_high_affinity"/>
</dbReference>
<dbReference type="AlphaFoldDB" id="A0A7W3SVS3"/>
<feature type="transmembrane region" description="Helical" evidence="8">
    <location>
        <begin position="307"/>
        <end position="330"/>
    </location>
</feature>
<feature type="transmembrane region" description="Helical" evidence="8">
    <location>
        <begin position="187"/>
        <end position="209"/>
    </location>
</feature>
<evidence type="ECO:0000313" key="10">
    <source>
        <dbReference type="Proteomes" id="UP000567067"/>
    </source>
</evidence>
<feature type="transmembrane region" description="Helical" evidence="8">
    <location>
        <begin position="221"/>
        <end position="240"/>
    </location>
</feature>
<evidence type="ECO:0000256" key="3">
    <source>
        <dbReference type="ARBA" id="ARBA00022448"/>
    </source>
</evidence>
<keyword evidence="10" id="KW-1185">Reference proteome</keyword>
<keyword evidence="6 8" id="KW-1133">Transmembrane helix</keyword>
<dbReference type="PANTHER" id="PTHR31611:SF0">
    <property type="entry name" value="HIGH-AFFINITY NICKEL TRANSPORT PROTEIN NIC1"/>
    <property type="match status" value="1"/>
</dbReference>
<feature type="transmembrane region" description="Helical" evidence="8">
    <location>
        <begin position="120"/>
        <end position="144"/>
    </location>
</feature>
<dbReference type="Pfam" id="PF03824">
    <property type="entry name" value="NicO"/>
    <property type="match status" value="1"/>
</dbReference>
<dbReference type="GO" id="GO:0005886">
    <property type="term" value="C:plasma membrane"/>
    <property type="evidence" value="ECO:0007669"/>
    <property type="project" value="UniProtKB-SubCell"/>
</dbReference>
<comment type="caution">
    <text evidence="9">The sequence shown here is derived from an EMBL/GenBank/DDBJ whole genome shotgun (WGS) entry which is preliminary data.</text>
</comment>
<feature type="transmembrane region" description="Helical" evidence="8">
    <location>
        <begin position="77"/>
        <end position="100"/>
    </location>
</feature>
<keyword evidence="7 8" id="KW-0472">Membrane</keyword>
<name>A0A7W3SVS3_9BACL</name>
<keyword evidence="3 8" id="KW-0813">Transport</keyword>
<evidence type="ECO:0000256" key="1">
    <source>
        <dbReference type="ARBA" id="ARBA00004127"/>
    </source>
</evidence>
<organism evidence="9 10">
    <name type="scientific">Fontibacillus solani</name>
    <dbReference type="NCBI Taxonomy" id="1572857"/>
    <lineage>
        <taxon>Bacteria</taxon>
        <taxon>Bacillati</taxon>
        <taxon>Bacillota</taxon>
        <taxon>Bacilli</taxon>
        <taxon>Bacillales</taxon>
        <taxon>Paenibacillaceae</taxon>
        <taxon>Fontibacillus</taxon>
    </lineage>
</organism>
<proteinExistence type="inferred from homology"/>
<evidence type="ECO:0000256" key="4">
    <source>
        <dbReference type="ARBA" id="ARBA00022596"/>
    </source>
</evidence>
<evidence type="ECO:0000256" key="5">
    <source>
        <dbReference type="ARBA" id="ARBA00022692"/>
    </source>
</evidence>
<evidence type="ECO:0000256" key="2">
    <source>
        <dbReference type="ARBA" id="ARBA00010892"/>
    </source>
</evidence>
<comment type="similarity">
    <text evidence="2 8">Belongs to the NiCoT transporter (TC 2.A.52) family.</text>
</comment>
<gene>
    <name evidence="9" type="ORF">FHR92_003338</name>
</gene>
<dbReference type="InterPro" id="IPR004688">
    <property type="entry name" value="Ni/Co_transpt"/>
</dbReference>
<dbReference type="GO" id="GO:0012505">
    <property type="term" value="C:endomembrane system"/>
    <property type="evidence" value="ECO:0007669"/>
    <property type="project" value="UniProtKB-SubCell"/>
</dbReference>
<dbReference type="NCBIfam" id="TIGR00802">
    <property type="entry name" value="nico"/>
    <property type="match status" value="1"/>
</dbReference>
<feature type="transmembrane region" description="Helical" evidence="8">
    <location>
        <begin position="12"/>
        <end position="33"/>
    </location>
</feature>
<protein>
    <recommendedName>
        <fullName evidence="8">Nickel/cobalt efflux system</fullName>
    </recommendedName>
</protein>